<evidence type="ECO:0000313" key="1">
    <source>
        <dbReference type="EMBL" id="GAI35566.1"/>
    </source>
</evidence>
<gene>
    <name evidence="1" type="ORF">S06H3_47631</name>
</gene>
<protein>
    <submittedName>
        <fullName evidence="1">Uncharacterized protein</fullName>
    </submittedName>
</protein>
<proteinExistence type="predicted"/>
<organism evidence="1">
    <name type="scientific">marine sediment metagenome</name>
    <dbReference type="NCBI Taxonomy" id="412755"/>
    <lineage>
        <taxon>unclassified sequences</taxon>
        <taxon>metagenomes</taxon>
        <taxon>ecological metagenomes</taxon>
    </lineage>
</organism>
<reference evidence="1" key="1">
    <citation type="journal article" date="2014" name="Front. Microbiol.">
        <title>High frequency of phylogenetically diverse reductive dehalogenase-homologous genes in deep subseafloor sedimentary metagenomes.</title>
        <authorList>
            <person name="Kawai M."/>
            <person name="Futagami T."/>
            <person name="Toyoda A."/>
            <person name="Takaki Y."/>
            <person name="Nishi S."/>
            <person name="Hori S."/>
            <person name="Arai W."/>
            <person name="Tsubouchi T."/>
            <person name="Morono Y."/>
            <person name="Uchiyama I."/>
            <person name="Ito T."/>
            <person name="Fujiyama A."/>
            <person name="Inagaki F."/>
            <person name="Takami H."/>
        </authorList>
    </citation>
    <scope>NUCLEOTIDE SEQUENCE</scope>
    <source>
        <strain evidence="1">Expedition CK06-06</strain>
    </source>
</reference>
<comment type="caution">
    <text evidence="1">The sequence shown here is derived from an EMBL/GenBank/DDBJ whole genome shotgun (WGS) entry which is preliminary data.</text>
</comment>
<accession>X1NZE1</accession>
<sequence>MAFIRSKVIKGHTYYYLVESIRKGKTVRQVILQYFGTTLPGGYVVPAKASVVLTTEAPSQVSTTLVSVAFPHAEGEVVSRRAADKGLSMGDYLRWLSTRSHHKQKGDSNPRGLF</sequence>
<name>X1NZE1_9ZZZZ</name>
<dbReference type="AlphaFoldDB" id="X1NZE1"/>
<dbReference type="EMBL" id="BARV01029928">
    <property type="protein sequence ID" value="GAI35566.1"/>
    <property type="molecule type" value="Genomic_DNA"/>
</dbReference>